<evidence type="ECO:0000313" key="4">
    <source>
        <dbReference type="EMBL" id="QBF46509.1"/>
    </source>
</evidence>
<sequence>MTHTMAACTKEFVHAAPLLPWPREEGLTIGHDRAGEPHAPPPHGDGPSMDETHREQMARAAAALLPRSNSIADAITDELLATEEASYGSAGDAVRADLRASIRAHIRYGILMLSDHTEVRGGAVDLWRETGQRRAQQGVPVAVVLHAYTLGTRLLWDALVESGQTLGVAPEVLLSTGQTLWSDLDTQCQIVRERYRREELVLHGQDAARVEEVLSSLLQGRGSDPEFAAEARRVLRLDADSELLCLVWLPRQPLTSASLASERLLNAGHASHWWMHGEHAVGIASGSADNWSRLRAVMARSVRGRVGTATCREGLTGVVAVYHHALTAATNLPPSSDGVADIVEQLPEAIVAGSPELASLLVEETIAPLLHLAGATRQALLETLGAAVRHGGSASGAAEDLVCHRNTVLYRMKRIEGLTGYSFEAPRDRLMLTLAWLAIRGGEALEPERSTP</sequence>
<gene>
    <name evidence="4" type="ORF">EXU32_09745</name>
</gene>
<dbReference type="GO" id="GO:0020037">
    <property type="term" value="F:heme binding"/>
    <property type="evidence" value="ECO:0007669"/>
    <property type="project" value="InterPro"/>
</dbReference>
<evidence type="ECO:0000313" key="5">
    <source>
        <dbReference type="Proteomes" id="UP000290408"/>
    </source>
</evidence>
<evidence type="ECO:0000259" key="2">
    <source>
        <dbReference type="Pfam" id="PF13556"/>
    </source>
</evidence>
<feature type="compositionally biased region" description="Basic and acidic residues" evidence="1">
    <location>
        <begin position="25"/>
        <end position="36"/>
    </location>
</feature>
<dbReference type="InterPro" id="IPR025736">
    <property type="entry name" value="PucR_C-HTH_dom"/>
</dbReference>
<dbReference type="GO" id="GO:0019825">
    <property type="term" value="F:oxygen binding"/>
    <property type="evidence" value="ECO:0007669"/>
    <property type="project" value="InterPro"/>
</dbReference>
<reference evidence="4 5" key="1">
    <citation type="submission" date="2019-02" db="EMBL/GenBank/DDBJ databases">
        <title>Genomic data mining of an Antarctic deep-sea actinobacterium, Janibacterlimosus P3-3-X1.</title>
        <authorList>
            <person name="Liao L."/>
            <person name="Chen B."/>
        </authorList>
    </citation>
    <scope>NUCLEOTIDE SEQUENCE [LARGE SCALE GENOMIC DNA]</scope>
    <source>
        <strain evidence="4 5">P3-3-X1</strain>
    </source>
</reference>
<dbReference type="InterPro" id="IPR025751">
    <property type="entry name" value="RsbRD_N_dom"/>
</dbReference>
<dbReference type="Pfam" id="PF14361">
    <property type="entry name" value="RsbRD_N"/>
    <property type="match status" value="1"/>
</dbReference>
<proteinExistence type="predicted"/>
<organism evidence="4 5">
    <name type="scientific">Janibacter limosus</name>
    <dbReference type="NCBI Taxonomy" id="53458"/>
    <lineage>
        <taxon>Bacteria</taxon>
        <taxon>Bacillati</taxon>
        <taxon>Actinomycetota</taxon>
        <taxon>Actinomycetes</taxon>
        <taxon>Micrococcales</taxon>
        <taxon>Intrasporangiaceae</taxon>
        <taxon>Janibacter</taxon>
    </lineage>
</organism>
<feature type="region of interest" description="Disordered" evidence="1">
    <location>
        <begin position="25"/>
        <end position="52"/>
    </location>
</feature>
<dbReference type="Gene3D" id="1.10.490.10">
    <property type="entry name" value="Globins"/>
    <property type="match status" value="1"/>
</dbReference>
<dbReference type="AlphaFoldDB" id="A0A4P6MU16"/>
<accession>A0A4P6MU16</accession>
<feature type="domain" description="PucR C-terminal helix-turn-helix" evidence="2">
    <location>
        <begin position="380"/>
        <end position="436"/>
    </location>
</feature>
<name>A0A4P6MU16_9MICO</name>
<dbReference type="KEGG" id="jli:EXU32_09745"/>
<dbReference type="PANTHER" id="PTHR33744">
    <property type="entry name" value="CARBOHYDRATE DIACID REGULATOR"/>
    <property type="match status" value="1"/>
</dbReference>
<feature type="domain" description="RsbT co-antagonist protein RsbRD N-terminal" evidence="3">
    <location>
        <begin position="70"/>
        <end position="209"/>
    </location>
</feature>
<dbReference type="InterPro" id="IPR042070">
    <property type="entry name" value="PucR_C-HTH_sf"/>
</dbReference>
<dbReference type="OrthoDB" id="3190266at2"/>
<dbReference type="EMBL" id="CP036164">
    <property type="protein sequence ID" value="QBF46509.1"/>
    <property type="molecule type" value="Genomic_DNA"/>
</dbReference>
<keyword evidence="5" id="KW-1185">Reference proteome</keyword>
<evidence type="ECO:0000259" key="3">
    <source>
        <dbReference type="Pfam" id="PF14361"/>
    </source>
</evidence>
<dbReference type="Proteomes" id="UP000290408">
    <property type="component" value="Chromosome"/>
</dbReference>
<dbReference type="InterPro" id="IPR051448">
    <property type="entry name" value="CdaR-like_regulators"/>
</dbReference>
<dbReference type="PANTHER" id="PTHR33744:SF1">
    <property type="entry name" value="DNA-BINDING TRANSCRIPTIONAL ACTIVATOR ADER"/>
    <property type="match status" value="1"/>
</dbReference>
<protein>
    <submittedName>
        <fullName evidence="4">Uncharacterized protein</fullName>
    </submittedName>
</protein>
<evidence type="ECO:0000256" key="1">
    <source>
        <dbReference type="SAM" id="MobiDB-lite"/>
    </source>
</evidence>
<dbReference type="Gene3D" id="1.10.10.2840">
    <property type="entry name" value="PucR C-terminal helix-turn-helix domain"/>
    <property type="match status" value="1"/>
</dbReference>
<dbReference type="InterPro" id="IPR012292">
    <property type="entry name" value="Globin/Proto"/>
</dbReference>
<dbReference type="Pfam" id="PF13556">
    <property type="entry name" value="HTH_30"/>
    <property type="match status" value="1"/>
</dbReference>